<dbReference type="AlphaFoldDB" id="A4CKR9"/>
<dbReference type="eggNOG" id="ENOG5030X1S">
    <property type="taxonomic scope" value="Bacteria"/>
</dbReference>
<proteinExistence type="predicted"/>
<dbReference type="Proteomes" id="UP000009049">
    <property type="component" value="Chromosome"/>
</dbReference>
<name>A4CKR9_ROBBH</name>
<keyword evidence="2" id="KW-1185">Reference proteome</keyword>
<sequence>MYYPKFTQPGGSLVLGLSRADQGIDPSLLREELRPADFAAPFVNFASNQSYYGEVYLKAIRKKVPANVKNGLFILSVTPGSFTAPKKAGDRELVKMDEHTIMGKTGNFTTQPNYDYIMNCYGQALYNSLHTLTAWKNLTTHEDGWNEVRMQSGEQEITKKDIAFWKAQNLSFYNRKIRTEAVRDHRKEYLEKTIEYLKGHGNVLLVRLPADPDIIELENQTWNGFDGHMDCIAGLHGIPYLNYSKGFDGMETYDGSHLASESAREFTRMLAADIREIVTDQQLATKTP</sequence>
<evidence type="ECO:0000313" key="2">
    <source>
        <dbReference type="Proteomes" id="UP000009049"/>
    </source>
</evidence>
<protein>
    <recommendedName>
        <fullName evidence="3">SGNH hydrolase-type esterase domain-containing protein</fullName>
    </recommendedName>
</protein>
<dbReference type="KEGG" id="rbi:RB2501_14109"/>
<dbReference type="EMBL" id="CP001712">
    <property type="protein sequence ID" value="EAR15468.1"/>
    <property type="molecule type" value="Genomic_DNA"/>
</dbReference>
<organism evidence="1 2">
    <name type="scientific">Robiginitalea biformata (strain ATCC BAA-864 / DSM 15991 / KCTC 12146 / HTCC2501)</name>
    <dbReference type="NCBI Taxonomy" id="313596"/>
    <lineage>
        <taxon>Bacteria</taxon>
        <taxon>Pseudomonadati</taxon>
        <taxon>Bacteroidota</taxon>
        <taxon>Flavobacteriia</taxon>
        <taxon>Flavobacteriales</taxon>
        <taxon>Flavobacteriaceae</taxon>
        <taxon>Robiginitalea</taxon>
    </lineage>
</organism>
<gene>
    <name evidence="1" type="ordered locus">RB2501_14109</name>
</gene>
<evidence type="ECO:0000313" key="1">
    <source>
        <dbReference type="EMBL" id="EAR15468.1"/>
    </source>
</evidence>
<dbReference type="STRING" id="313596.RB2501_14109"/>
<accession>A4CKR9</accession>
<evidence type="ECO:0008006" key="3">
    <source>
        <dbReference type="Google" id="ProtNLM"/>
    </source>
</evidence>
<dbReference type="HOGENOM" id="CLU_079297_0_0_10"/>
<reference evidence="1 2" key="1">
    <citation type="journal article" date="2009" name="J. Bacteriol.">
        <title>Complete genome sequence of Robiginitalea biformata HTCC2501.</title>
        <authorList>
            <person name="Oh H.M."/>
            <person name="Giovannoni S.J."/>
            <person name="Lee K."/>
            <person name="Ferriera S."/>
            <person name="Johnson J."/>
            <person name="Cho J.C."/>
        </authorList>
    </citation>
    <scope>NUCLEOTIDE SEQUENCE [LARGE SCALE GENOMIC DNA]</scope>
    <source>
        <strain evidence="2">ATCC BAA-864 / HTCC2501 / KCTC 12146</strain>
    </source>
</reference>